<name>A0ABY9RI69_9BURK</name>
<dbReference type="Proteomes" id="UP001181355">
    <property type="component" value="Chromosome"/>
</dbReference>
<evidence type="ECO:0000313" key="2">
    <source>
        <dbReference type="EMBL" id="WMW80913.1"/>
    </source>
</evidence>
<reference evidence="2" key="1">
    <citation type="submission" date="2023-09" db="EMBL/GenBank/DDBJ databases">
        <title>Undibacterium sp. 20NA77.5 isolated from freshwater.</title>
        <authorList>
            <person name="Le V."/>
            <person name="Ko S.-R."/>
            <person name="Ahn C.-Y."/>
            <person name="Oh H.-M."/>
        </authorList>
    </citation>
    <scope>NUCLEOTIDE SEQUENCE</scope>
    <source>
        <strain evidence="2">20NA77.5</strain>
    </source>
</reference>
<evidence type="ECO:0008006" key="4">
    <source>
        <dbReference type="Google" id="ProtNLM"/>
    </source>
</evidence>
<proteinExistence type="predicted"/>
<protein>
    <recommendedName>
        <fullName evidence="4">Lipoprotein</fullName>
    </recommendedName>
</protein>
<dbReference type="PROSITE" id="PS51257">
    <property type="entry name" value="PROKAR_LIPOPROTEIN"/>
    <property type="match status" value="1"/>
</dbReference>
<sequence length="182" mass="20162">MMKRLSLIAASSMCVLLAGCVVPMTGTYPAPNTQLGEVQDWRMPLYREPGRIDVKLRVVKGSSTQVALETNNEVEQAPIQVLFGGSSSSNKLESSVRYSTESGVFAFKYFGKTLDRNSDVNLRIEWDENMRVSVTVDGEVLQVKPHTSFGKLRLFSKTGSIEVKEVKYEKMADAAENKMGAE</sequence>
<evidence type="ECO:0000256" key="1">
    <source>
        <dbReference type="SAM" id="SignalP"/>
    </source>
</evidence>
<dbReference type="RefSeq" id="WP_309482404.1">
    <property type="nucleotide sequence ID" value="NZ_CP133720.1"/>
</dbReference>
<gene>
    <name evidence="2" type="ORF">RF679_01200</name>
</gene>
<organism evidence="2 3">
    <name type="scientific">Undibacterium cyanobacteriorum</name>
    <dbReference type="NCBI Taxonomy" id="3073561"/>
    <lineage>
        <taxon>Bacteria</taxon>
        <taxon>Pseudomonadati</taxon>
        <taxon>Pseudomonadota</taxon>
        <taxon>Betaproteobacteria</taxon>
        <taxon>Burkholderiales</taxon>
        <taxon>Oxalobacteraceae</taxon>
        <taxon>Undibacterium</taxon>
    </lineage>
</organism>
<keyword evidence="3" id="KW-1185">Reference proteome</keyword>
<evidence type="ECO:0000313" key="3">
    <source>
        <dbReference type="Proteomes" id="UP001181355"/>
    </source>
</evidence>
<feature type="chain" id="PRO_5046605738" description="Lipoprotein" evidence="1">
    <location>
        <begin position="19"/>
        <end position="182"/>
    </location>
</feature>
<dbReference type="EMBL" id="CP133720">
    <property type="protein sequence ID" value="WMW80913.1"/>
    <property type="molecule type" value="Genomic_DNA"/>
</dbReference>
<accession>A0ABY9RI69</accession>
<feature type="signal peptide" evidence="1">
    <location>
        <begin position="1"/>
        <end position="18"/>
    </location>
</feature>
<keyword evidence="1" id="KW-0732">Signal</keyword>